<keyword evidence="2" id="KW-1185">Reference proteome</keyword>
<proteinExistence type="predicted"/>
<accession>A0A1M5ZB46</accession>
<dbReference type="InterPro" id="IPR036852">
    <property type="entry name" value="Peptidase_S8/S53_dom_sf"/>
</dbReference>
<dbReference type="AlphaFoldDB" id="A0A1M5ZB46"/>
<dbReference type="OrthoDB" id="184152at2"/>
<protein>
    <submittedName>
        <fullName evidence="1">Uncharacterized protein</fullName>
    </submittedName>
</protein>
<gene>
    <name evidence="1" type="ORF">SAMN02745180_02923</name>
</gene>
<dbReference type="Proteomes" id="UP000184389">
    <property type="component" value="Unassembled WGS sequence"/>
</dbReference>
<evidence type="ECO:0000313" key="2">
    <source>
        <dbReference type="Proteomes" id="UP000184389"/>
    </source>
</evidence>
<reference evidence="1 2" key="1">
    <citation type="submission" date="2016-11" db="EMBL/GenBank/DDBJ databases">
        <authorList>
            <person name="Jaros S."/>
            <person name="Januszkiewicz K."/>
            <person name="Wedrychowicz H."/>
        </authorList>
    </citation>
    <scope>NUCLEOTIDE SEQUENCE [LARGE SCALE GENOMIC DNA]</scope>
    <source>
        <strain evidence="1 2">DSM 13106</strain>
    </source>
</reference>
<dbReference type="SUPFAM" id="SSF52743">
    <property type="entry name" value="Subtilisin-like"/>
    <property type="match status" value="1"/>
</dbReference>
<dbReference type="RefSeq" id="WP_072745503.1">
    <property type="nucleotide sequence ID" value="NZ_FQXR01000029.1"/>
</dbReference>
<dbReference type="EMBL" id="FQXR01000029">
    <property type="protein sequence ID" value="SHI21445.1"/>
    <property type="molecule type" value="Genomic_DNA"/>
</dbReference>
<dbReference type="Gene3D" id="3.40.50.200">
    <property type="entry name" value="Peptidase S8/S53 domain"/>
    <property type="match status" value="1"/>
</dbReference>
<sequence>MKIAVMDEGVLPVFNKELNIIENLMVSSENLVINTSDDVLISTDHGFNVCKIINKYAPEAEIISIRISNSTEVNANIKALITAFKYCFDNNISIIHFSGGSVNLKDDYLLRDIIKDIINNDQIIIAAHSNSKGLSFPAVYPYVFSVRASELFNEYEDNLCWGYNFVMPSKHRININEDINYITQSANSYAAPVLTAKIYNMLKFKNNNSCILEGLGISDKIFLCEHPIFLEDVTIINIDNEIIVEEILPFKVRKIYSDIRFKADTRDYVFIPNKNKEYTIEKFSSFLELLPKKEDRIRIVYLGTIDKEIKEIITSYKFDFWFIPNDEIYPIDVPNTVLNNFATIYFQGNKEVVYYIMAGLRDAFLEDGYNCFSISNYIDATLYYIYYFKDIGKSYRRKQLEYILEPDVELVYSKDESFKEIEDSMTIEVTKDDDIIKLKISTLDMNEELNICGKVDFKILLDKIVDMV</sequence>
<organism evidence="1 2">
    <name type="scientific">Sporanaerobacter acetigenes DSM 13106</name>
    <dbReference type="NCBI Taxonomy" id="1123281"/>
    <lineage>
        <taxon>Bacteria</taxon>
        <taxon>Bacillati</taxon>
        <taxon>Bacillota</taxon>
        <taxon>Tissierellia</taxon>
        <taxon>Tissierellales</taxon>
        <taxon>Sporanaerobacteraceae</taxon>
        <taxon>Sporanaerobacter</taxon>
    </lineage>
</organism>
<dbReference type="GO" id="GO:0006508">
    <property type="term" value="P:proteolysis"/>
    <property type="evidence" value="ECO:0007669"/>
    <property type="project" value="InterPro"/>
</dbReference>
<evidence type="ECO:0000313" key="1">
    <source>
        <dbReference type="EMBL" id="SHI21445.1"/>
    </source>
</evidence>
<name>A0A1M5ZB46_9FIRM</name>
<dbReference type="GO" id="GO:0004252">
    <property type="term" value="F:serine-type endopeptidase activity"/>
    <property type="evidence" value="ECO:0007669"/>
    <property type="project" value="InterPro"/>
</dbReference>
<dbReference type="STRING" id="1123281.SAMN02745180_02923"/>